<dbReference type="KEGG" id="eiv:EIN_275160"/>
<reference evidence="1 2" key="1">
    <citation type="submission" date="2012-10" db="EMBL/GenBank/DDBJ databases">
        <authorList>
            <person name="Zafar N."/>
            <person name="Inman J."/>
            <person name="Hall N."/>
            <person name="Lorenzi H."/>
            <person name="Caler E."/>
        </authorList>
    </citation>
    <scope>NUCLEOTIDE SEQUENCE [LARGE SCALE GENOMIC DNA]</scope>
    <source>
        <strain evidence="1 2">IP1</strain>
    </source>
</reference>
<dbReference type="GeneID" id="14886868"/>
<proteinExistence type="predicted"/>
<evidence type="ECO:0000313" key="1">
    <source>
        <dbReference type="EMBL" id="ELP87929.1"/>
    </source>
</evidence>
<dbReference type="AlphaFoldDB" id="A0A0A1U1L5"/>
<dbReference type="Proteomes" id="UP000014680">
    <property type="component" value="Unassembled WGS sequence"/>
</dbReference>
<organism evidence="1 2">
    <name type="scientific">Entamoeba invadens IP1</name>
    <dbReference type="NCBI Taxonomy" id="370355"/>
    <lineage>
        <taxon>Eukaryota</taxon>
        <taxon>Amoebozoa</taxon>
        <taxon>Evosea</taxon>
        <taxon>Archamoebae</taxon>
        <taxon>Mastigamoebida</taxon>
        <taxon>Entamoebidae</taxon>
        <taxon>Entamoeba</taxon>
    </lineage>
</organism>
<sequence length="285" mass="33285">MEREERQNQYLNDVPRELVELLEVVKMQNSKIYEMQEESVRWNQQHAVNLKCLIERLDEMYKTIKELKEKSQKNMSQPQDKPTNLFKHSLTLKTNTNNTLSNTPKNVFDFKSTSFVQKVKTPIEPSTPSKTLATLKQTIFKNIGTQRGEDETQIKANRNRSRINLMIERANGDVKRLEEVMMGIERESDFDGITEDNVRKMVGCIIHILTESNDKQKQFVALQFVWEMIRKYEDMFEGKDGFVMSTQLLSAISLFAKTSAVYDKECPLSQNEIQWVLSFLCGYCK</sequence>
<keyword evidence="2" id="KW-1185">Reference proteome</keyword>
<dbReference type="EMBL" id="KB206783">
    <property type="protein sequence ID" value="ELP87929.1"/>
    <property type="molecule type" value="Genomic_DNA"/>
</dbReference>
<protein>
    <submittedName>
        <fullName evidence="1">Uncharacterized protein</fullName>
    </submittedName>
</protein>
<dbReference type="OrthoDB" id="29679at2759"/>
<dbReference type="RefSeq" id="XP_004254700.1">
    <property type="nucleotide sequence ID" value="XM_004254652.1"/>
</dbReference>
<accession>A0A0A1U1L5</accession>
<dbReference type="VEuPathDB" id="AmoebaDB:EIN_275160"/>
<evidence type="ECO:0000313" key="2">
    <source>
        <dbReference type="Proteomes" id="UP000014680"/>
    </source>
</evidence>
<name>A0A0A1U1L5_ENTIV</name>
<gene>
    <name evidence="1" type="ORF">EIN_275160</name>
</gene>
<dbReference type="OMA" id="WEMIRKY"/>